<reference evidence="2" key="1">
    <citation type="submission" date="2020-06" db="EMBL/GenBank/DDBJ databases">
        <title>Draft genome of Bugula neritina, a colonial animal packing powerful symbionts and potential medicines.</title>
        <authorList>
            <person name="Rayko M."/>
        </authorList>
    </citation>
    <scope>NUCLEOTIDE SEQUENCE [LARGE SCALE GENOMIC DNA]</scope>
    <source>
        <strain evidence="2">Kwan_BN1</strain>
    </source>
</reference>
<dbReference type="AlphaFoldDB" id="A0A7J7KP11"/>
<evidence type="ECO:0000313" key="2">
    <source>
        <dbReference type="EMBL" id="KAF6039914.1"/>
    </source>
</evidence>
<feature type="compositionally biased region" description="Basic and acidic residues" evidence="1">
    <location>
        <begin position="163"/>
        <end position="176"/>
    </location>
</feature>
<gene>
    <name evidence="2" type="ORF">EB796_001766</name>
</gene>
<accession>A0A7J7KP11</accession>
<organism evidence="2 3">
    <name type="scientific">Bugula neritina</name>
    <name type="common">Brown bryozoan</name>
    <name type="synonym">Sertularia neritina</name>
    <dbReference type="NCBI Taxonomy" id="10212"/>
    <lineage>
        <taxon>Eukaryota</taxon>
        <taxon>Metazoa</taxon>
        <taxon>Spiralia</taxon>
        <taxon>Lophotrochozoa</taxon>
        <taxon>Bryozoa</taxon>
        <taxon>Gymnolaemata</taxon>
        <taxon>Cheilostomatida</taxon>
        <taxon>Flustrina</taxon>
        <taxon>Buguloidea</taxon>
        <taxon>Bugulidae</taxon>
        <taxon>Bugula</taxon>
    </lineage>
</organism>
<name>A0A7J7KP11_BUGNE</name>
<proteinExistence type="predicted"/>
<feature type="compositionally biased region" description="Low complexity" evidence="1">
    <location>
        <begin position="183"/>
        <end position="200"/>
    </location>
</feature>
<evidence type="ECO:0000256" key="1">
    <source>
        <dbReference type="SAM" id="MobiDB-lite"/>
    </source>
</evidence>
<protein>
    <submittedName>
        <fullName evidence="2">Uncharacterized protein</fullName>
    </submittedName>
</protein>
<dbReference type="Proteomes" id="UP000593567">
    <property type="component" value="Unassembled WGS sequence"/>
</dbReference>
<keyword evidence="3" id="KW-1185">Reference proteome</keyword>
<feature type="region of interest" description="Disordered" evidence="1">
    <location>
        <begin position="21"/>
        <end position="254"/>
    </location>
</feature>
<feature type="compositionally biased region" description="Low complexity" evidence="1">
    <location>
        <begin position="207"/>
        <end position="224"/>
    </location>
</feature>
<comment type="caution">
    <text evidence="2">The sequence shown here is derived from an EMBL/GenBank/DDBJ whole genome shotgun (WGS) entry which is preliminary data.</text>
</comment>
<dbReference type="EMBL" id="VXIV02000200">
    <property type="protein sequence ID" value="KAF6039914.1"/>
    <property type="molecule type" value="Genomic_DNA"/>
</dbReference>
<evidence type="ECO:0000313" key="3">
    <source>
        <dbReference type="Proteomes" id="UP000593567"/>
    </source>
</evidence>
<sequence length="312" mass="33661">MNYSDSDSDLSLNESDLEIELDTSLHSKSPVTQPVRESLVNGDIPNSLHCNYSLPVGRGVHPESHDMASPRQPSEPDSGEVQLANDPVEICSQGSNLEKDFLPPPPYDSINSESRPVPPQSTPTLTTDPAEAQRPQAAVAGHAQRSRQTLCQSAFWRTAGVQVKDKQPPSERTERRSNRHRSSTSSKSSSSSSTSSLNSNQPNALLSASSTNSSKSPNSGSEFSGRVNSEGSVEYNVNLDPKRSSTHTSTGLGGNRIIINNNINISQGQGQVPVIHTHRKPSSKHSKIQIPARGSKRRITIEDIEILSRSAG</sequence>